<keyword evidence="7" id="KW-1185">Reference proteome</keyword>
<evidence type="ECO:0000256" key="4">
    <source>
        <dbReference type="ARBA" id="ARBA00022801"/>
    </source>
</evidence>
<dbReference type="InterPro" id="IPR000760">
    <property type="entry name" value="Inositol_monophosphatase-like"/>
</dbReference>
<comment type="similarity">
    <text evidence="2">Belongs to the inositol monophosphatase superfamily.</text>
</comment>
<dbReference type="PANTHER" id="PTHR43200:SF6">
    <property type="entry name" value="3'(2'),5'-BISPHOSPHATE NUCLEOTIDASE"/>
    <property type="match status" value="1"/>
</dbReference>
<keyword evidence="5" id="KW-0460">Magnesium</keyword>
<evidence type="ECO:0000256" key="1">
    <source>
        <dbReference type="ARBA" id="ARBA00001946"/>
    </source>
</evidence>
<evidence type="ECO:0000256" key="2">
    <source>
        <dbReference type="ARBA" id="ARBA00009759"/>
    </source>
</evidence>
<reference evidence="6 7" key="1">
    <citation type="submission" date="2023-05" db="EMBL/GenBank/DDBJ databases">
        <authorList>
            <person name="Guo Y."/>
        </authorList>
    </citation>
    <scope>NUCLEOTIDE SEQUENCE [LARGE SCALE GENOMIC DNA]</scope>
    <source>
        <strain evidence="6 7">GR2756</strain>
    </source>
</reference>
<dbReference type="Pfam" id="PF00459">
    <property type="entry name" value="Inositol_P"/>
    <property type="match status" value="1"/>
</dbReference>
<keyword evidence="4" id="KW-0378">Hydrolase</keyword>
<dbReference type="RefSeq" id="WP_315722481.1">
    <property type="nucleotide sequence ID" value="NZ_JAVUPU010000001.1"/>
</dbReference>
<dbReference type="PANTHER" id="PTHR43200">
    <property type="entry name" value="PHOSPHATASE"/>
    <property type="match status" value="1"/>
</dbReference>
<evidence type="ECO:0000256" key="5">
    <source>
        <dbReference type="ARBA" id="ARBA00022842"/>
    </source>
</evidence>
<dbReference type="SUPFAM" id="SSF56655">
    <property type="entry name" value="Carbohydrate phosphatase"/>
    <property type="match status" value="1"/>
</dbReference>
<organism evidence="6 7">
    <name type="scientific">Sphingosinicella rhizophila</name>
    <dbReference type="NCBI Taxonomy" id="3050082"/>
    <lineage>
        <taxon>Bacteria</taxon>
        <taxon>Pseudomonadati</taxon>
        <taxon>Pseudomonadota</taxon>
        <taxon>Alphaproteobacteria</taxon>
        <taxon>Sphingomonadales</taxon>
        <taxon>Sphingosinicellaceae</taxon>
        <taxon>Sphingosinicella</taxon>
    </lineage>
</organism>
<accession>A0ABU3Q2Z4</accession>
<protein>
    <submittedName>
        <fullName evidence="6">Inositol monophosphatase family protein</fullName>
    </submittedName>
</protein>
<proteinExistence type="inferred from homology"/>
<dbReference type="Gene3D" id="3.40.190.80">
    <property type="match status" value="1"/>
</dbReference>
<dbReference type="InterPro" id="IPR051090">
    <property type="entry name" value="Inositol_monoP_superfamily"/>
</dbReference>
<keyword evidence="3" id="KW-0479">Metal-binding</keyword>
<evidence type="ECO:0000256" key="3">
    <source>
        <dbReference type="ARBA" id="ARBA00022723"/>
    </source>
</evidence>
<dbReference type="PRINTS" id="PR00377">
    <property type="entry name" value="IMPHPHTASES"/>
</dbReference>
<evidence type="ECO:0000313" key="6">
    <source>
        <dbReference type="EMBL" id="MDT9597340.1"/>
    </source>
</evidence>
<sequence>MSRSSQFLTFARELAEAARLETLPGSSGDMAARNKGGAAYDPVTDADVAAEQAMRRLIEARYPDHGVSGEELPDRPSQNGLLWSLDPIDGTRSYICGLPTWVTLIGLLDEGRPSLGAIDVPRLDEFYIGCGDTSFLHSGGRETLLSVSGCRTVAEARFAATDPFMFHGEDADKVERIRGKARVTRFGHDGYAYARLAAGALDLVVESGLKTYDYNALIPVIRGAGGVFGDWQGGEAYEGGRVIAAATQQLFDEALDLLKR</sequence>
<comment type="caution">
    <text evidence="6">The sequence shown here is derived from an EMBL/GenBank/DDBJ whole genome shotgun (WGS) entry which is preliminary data.</text>
</comment>
<dbReference type="Gene3D" id="3.30.540.10">
    <property type="entry name" value="Fructose-1,6-Bisphosphatase, subunit A, domain 1"/>
    <property type="match status" value="1"/>
</dbReference>
<dbReference type="EMBL" id="JAVUPU010000001">
    <property type="protein sequence ID" value="MDT9597340.1"/>
    <property type="molecule type" value="Genomic_DNA"/>
</dbReference>
<dbReference type="Proteomes" id="UP001259572">
    <property type="component" value="Unassembled WGS sequence"/>
</dbReference>
<name>A0ABU3Q2Z4_9SPHN</name>
<comment type="cofactor">
    <cofactor evidence="1">
        <name>Mg(2+)</name>
        <dbReference type="ChEBI" id="CHEBI:18420"/>
    </cofactor>
</comment>
<evidence type="ECO:0000313" key="7">
    <source>
        <dbReference type="Proteomes" id="UP001259572"/>
    </source>
</evidence>
<gene>
    <name evidence="6" type="ORF">RQX22_00050</name>
</gene>